<dbReference type="SUPFAM" id="SSF116734">
    <property type="entry name" value="DNA methylase specificity domain"/>
    <property type="match status" value="1"/>
</dbReference>
<keyword evidence="1" id="KW-0680">Restriction system</keyword>
<comment type="caution">
    <text evidence="3">The sequence shown here is derived from an EMBL/GenBank/DDBJ whole genome shotgun (WGS) entry which is preliminary data.</text>
</comment>
<reference evidence="3" key="1">
    <citation type="journal article" date="2014" name="Front. Microbiol.">
        <title>High frequency of phylogenetically diverse reductive dehalogenase-homologous genes in deep subseafloor sedimentary metagenomes.</title>
        <authorList>
            <person name="Kawai M."/>
            <person name="Futagami T."/>
            <person name="Toyoda A."/>
            <person name="Takaki Y."/>
            <person name="Nishi S."/>
            <person name="Hori S."/>
            <person name="Arai W."/>
            <person name="Tsubouchi T."/>
            <person name="Morono Y."/>
            <person name="Uchiyama I."/>
            <person name="Ito T."/>
            <person name="Fujiyama A."/>
            <person name="Inagaki F."/>
            <person name="Takami H."/>
        </authorList>
    </citation>
    <scope>NUCLEOTIDE SEQUENCE</scope>
    <source>
        <strain evidence="3">Expedition CK06-06</strain>
    </source>
</reference>
<dbReference type="GO" id="GO:0003677">
    <property type="term" value="F:DNA binding"/>
    <property type="evidence" value="ECO:0007669"/>
    <property type="project" value="UniProtKB-KW"/>
</dbReference>
<feature type="non-terminal residue" evidence="3">
    <location>
        <position position="1"/>
    </location>
</feature>
<evidence type="ECO:0000256" key="2">
    <source>
        <dbReference type="ARBA" id="ARBA00023125"/>
    </source>
</evidence>
<sequence length="94" mass="10842">EYKRIKKAISKGKYKTEILNNLLLKIVSGQRPKSGVRRRKGEIYSLGGEHLNAEGTTALEEPKFISREFHDKHKESWIEPEDILIGDYTITTSR</sequence>
<evidence type="ECO:0000256" key="1">
    <source>
        <dbReference type="ARBA" id="ARBA00022747"/>
    </source>
</evidence>
<organism evidence="3">
    <name type="scientific">marine sediment metagenome</name>
    <dbReference type="NCBI Taxonomy" id="412755"/>
    <lineage>
        <taxon>unclassified sequences</taxon>
        <taxon>metagenomes</taxon>
        <taxon>ecological metagenomes</taxon>
    </lineage>
</organism>
<dbReference type="Gene3D" id="3.90.220.20">
    <property type="entry name" value="DNA methylase specificity domains"/>
    <property type="match status" value="1"/>
</dbReference>
<gene>
    <name evidence="3" type="ORF">S12H4_35795</name>
</gene>
<dbReference type="GO" id="GO:0009307">
    <property type="term" value="P:DNA restriction-modification system"/>
    <property type="evidence" value="ECO:0007669"/>
    <property type="project" value="UniProtKB-KW"/>
</dbReference>
<proteinExistence type="predicted"/>
<evidence type="ECO:0000313" key="3">
    <source>
        <dbReference type="EMBL" id="GAJ01189.1"/>
    </source>
</evidence>
<dbReference type="AlphaFoldDB" id="X1T7E1"/>
<accession>X1T7E1</accession>
<keyword evidence="2" id="KW-0238">DNA-binding</keyword>
<dbReference type="InterPro" id="IPR044946">
    <property type="entry name" value="Restrct_endonuc_typeI_TRD_sf"/>
</dbReference>
<protein>
    <submittedName>
        <fullName evidence="3">Uncharacterized protein</fullName>
    </submittedName>
</protein>
<dbReference type="EMBL" id="BARW01021290">
    <property type="protein sequence ID" value="GAJ01189.1"/>
    <property type="molecule type" value="Genomic_DNA"/>
</dbReference>
<name>X1T7E1_9ZZZZ</name>